<dbReference type="Pfam" id="PF03692">
    <property type="entry name" value="CxxCxxCC"/>
    <property type="match status" value="1"/>
</dbReference>
<dbReference type="InterPro" id="IPR005358">
    <property type="entry name" value="Puta_zinc/iron-chelating_dom"/>
</dbReference>
<dbReference type="PANTHER" id="PTHR35866:SF1">
    <property type="entry name" value="YKGJ FAMILY CYSTEINE CLUSTER PROTEIN"/>
    <property type="match status" value="1"/>
</dbReference>
<sequence>MGNPVNDNWQKKAAANQKQYKQFLKQADKNKVLKQLPDLHEEAFSNVDCLQCANCCKNYSPRFKTPDIKRISKHLRMKESVFIDTYLRLDEEGDYVVRSAPCPFLGADNYCSIYEQRPSDCERFPYTDEDVLLKRPNLTLKNVSFCPAVFYVMEKLLEQTNK</sequence>
<keyword evidence="2" id="KW-1185">Reference proteome</keyword>
<dbReference type="OrthoDB" id="665764at2"/>
<organism evidence="1 2">
    <name type="scientific">Paraflavitalea soli</name>
    <dbReference type="NCBI Taxonomy" id="2315862"/>
    <lineage>
        <taxon>Bacteria</taxon>
        <taxon>Pseudomonadati</taxon>
        <taxon>Bacteroidota</taxon>
        <taxon>Chitinophagia</taxon>
        <taxon>Chitinophagales</taxon>
        <taxon>Chitinophagaceae</taxon>
        <taxon>Paraflavitalea</taxon>
    </lineage>
</organism>
<evidence type="ECO:0000313" key="2">
    <source>
        <dbReference type="Proteomes" id="UP000263900"/>
    </source>
</evidence>
<dbReference type="Proteomes" id="UP000263900">
    <property type="component" value="Chromosome"/>
</dbReference>
<protein>
    <submittedName>
        <fullName evidence="1">YkgJ family cysteine cluster protein</fullName>
    </submittedName>
</protein>
<dbReference type="AlphaFoldDB" id="A0A3B7MQL3"/>
<dbReference type="EMBL" id="CP032157">
    <property type="protein sequence ID" value="AXY75266.1"/>
    <property type="molecule type" value="Genomic_DNA"/>
</dbReference>
<name>A0A3B7MQL3_9BACT</name>
<dbReference type="KEGG" id="pseg:D3H65_15295"/>
<dbReference type="RefSeq" id="WP_119051147.1">
    <property type="nucleotide sequence ID" value="NZ_CP032157.1"/>
</dbReference>
<accession>A0A3B7MQL3</accession>
<proteinExistence type="predicted"/>
<gene>
    <name evidence="1" type="ORF">D3H65_15295</name>
</gene>
<evidence type="ECO:0000313" key="1">
    <source>
        <dbReference type="EMBL" id="AXY75266.1"/>
    </source>
</evidence>
<reference evidence="1 2" key="1">
    <citation type="submission" date="2018-09" db="EMBL/GenBank/DDBJ databases">
        <title>Genome sequencing of strain 6GH32-13.</title>
        <authorList>
            <person name="Weon H.-Y."/>
            <person name="Heo J."/>
            <person name="Kwon S.-W."/>
        </authorList>
    </citation>
    <scope>NUCLEOTIDE SEQUENCE [LARGE SCALE GENOMIC DNA]</scope>
    <source>
        <strain evidence="1 2">5GH32-13</strain>
    </source>
</reference>
<dbReference type="PANTHER" id="PTHR35866">
    <property type="entry name" value="PUTATIVE-RELATED"/>
    <property type="match status" value="1"/>
</dbReference>